<evidence type="ECO:0000313" key="4">
    <source>
        <dbReference type="Proteomes" id="UP001231189"/>
    </source>
</evidence>
<feature type="domain" description="DUF4218" evidence="2">
    <location>
        <begin position="632"/>
        <end position="703"/>
    </location>
</feature>
<feature type="compositionally biased region" description="Polar residues" evidence="1">
    <location>
        <begin position="1092"/>
        <end position="1106"/>
    </location>
</feature>
<dbReference type="EMBL" id="JAUUTY010000002">
    <property type="protein sequence ID" value="KAK1686801.1"/>
    <property type="molecule type" value="Genomic_DNA"/>
</dbReference>
<feature type="compositionally biased region" description="Acidic residues" evidence="1">
    <location>
        <begin position="704"/>
        <end position="728"/>
    </location>
</feature>
<feature type="region of interest" description="Disordered" evidence="1">
    <location>
        <begin position="75"/>
        <end position="94"/>
    </location>
</feature>
<dbReference type="InterPro" id="IPR025452">
    <property type="entry name" value="DUF4218"/>
</dbReference>
<feature type="compositionally biased region" description="Basic and acidic residues" evidence="1">
    <location>
        <begin position="1324"/>
        <end position="1334"/>
    </location>
</feature>
<feature type="region of interest" description="Disordered" evidence="1">
    <location>
        <begin position="1"/>
        <end position="25"/>
    </location>
</feature>
<protein>
    <recommendedName>
        <fullName evidence="2">DUF4218 domain-containing protein</fullName>
    </recommendedName>
</protein>
<dbReference type="Pfam" id="PF02992">
    <property type="entry name" value="Transposase_21"/>
    <property type="match status" value="1"/>
</dbReference>
<feature type="compositionally biased region" description="Basic and acidic residues" evidence="1">
    <location>
        <begin position="1020"/>
        <end position="1030"/>
    </location>
</feature>
<feature type="compositionally biased region" description="Basic and acidic residues" evidence="1">
    <location>
        <begin position="1192"/>
        <end position="1203"/>
    </location>
</feature>
<proteinExistence type="predicted"/>
<organism evidence="3 4">
    <name type="scientific">Lolium multiflorum</name>
    <name type="common">Italian ryegrass</name>
    <name type="synonym">Lolium perenne subsp. multiflorum</name>
    <dbReference type="NCBI Taxonomy" id="4521"/>
    <lineage>
        <taxon>Eukaryota</taxon>
        <taxon>Viridiplantae</taxon>
        <taxon>Streptophyta</taxon>
        <taxon>Embryophyta</taxon>
        <taxon>Tracheophyta</taxon>
        <taxon>Spermatophyta</taxon>
        <taxon>Magnoliopsida</taxon>
        <taxon>Liliopsida</taxon>
        <taxon>Poales</taxon>
        <taxon>Poaceae</taxon>
        <taxon>BOP clade</taxon>
        <taxon>Pooideae</taxon>
        <taxon>Poodae</taxon>
        <taxon>Poeae</taxon>
        <taxon>Poeae Chloroplast Group 2 (Poeae type)</taxon>
        <taxon>Loliodinae</taxon>
        <taxon>Loliinae</taxon>
        <taxon>Lolium</taxon>
    </lineage>
</organism>
<feature type="region of interest" description="Disordered" evidence="1">
    <location>
        <begin position="1009"/>
        <end position="1133"/>
    </location>
</feature>
<evidence type="ECO:0000259" key="2">
    <source>
        <dbReference type="Pfam" id="PF13960"/>
    </source>
</evidence>
<feature type="region of interest" description="Disordered" evidence="1">
    <location>
        <begin position="1192"/>
        <end position="1211"/>
    </location>
</feature>
<sequence length="1363" mass="156106">MVDPSGVEAMVNPSGVQAMVDPSGDEAKVDLRRSFLRRFRNSNNTEASSSEDTSNVRDEIDKLLLDGFDMYNRSSLHSEKEEGSEDDSEDEDVESYKRGMTNVAFEDMLTLFREALPEGHSLPKKFHEAKQYIRGVGLAYDTYDACFNDCIIFRGIHAKPNVCPVCKTSRWKTVRSVVGGKRISRVAMKVIRHFPLNKRVRRLFISNKTASLMSWHNDGRTKDEVMRHPADSPAWKNFDSRYRSFSKEPRNIRFGLATDGFNPFRNMNLSYSIWPIILIPYNFPPWICMKETNFILSVIVPGRRSPGKDIDVYLQLVIDELQELWHHGVLVYDSHFGKKFRVHAALLWTISDWLGRGILSGESIVVCSHCLLGTCSRRLKHGHKACFLGHRRFLSMNHPFRSDEESFDGTTDFREPPVQPTGEEISAMTMDIQTAYGKLQKQKRIGRKKRNRGEVDEDLENMEEVHTIESTFKKRSIFFQLEYWKFLLVRHNLDSMHIEKNVFDNVLNTLLDVDKRSKDNAKARMDMKRMKIREHLHIDETQEKPDLPEAVYYMESSKKKLFCGLVKNVRFPDNHASSMYNKVRLEENKFVGLKTHDCHILFEEILPLAVMKTLPEEVALPLVKLAKCFKVITSKIVSNKEIAIVEEQLPEILCQLEKIFPPTFFDIMEHLVIHLPAEVRLAGPVQFRNMWSTEMFIGNMKNWEDEDDDDDDEDDSDEEDDEEEDGAEDGQRVNAGEDYDSDATTDPGTEKEKSHRGPTILKGFWKHVNPNCKIDVEFNDNGQPCGPNTSQFTNFIGSLVKGKEISMAATSWSKVPRCDKMHLWETVKAFFNVEERHRYWVLKSAGKKWKDFKCYLKKKHYKSKLSIEENVANGCGQRLPEAQWDWLVRRWKQKKSKRLSRKNKTARKNQPNSTHTTGSRSFAVVQDQTNEINDKLNANPELHGEEPNPNDLYSTLFPKAMKSTRYGLGMVVGGKGSENLAEALAALEESRKETRDLKLVVTKPNVEKVTSSEVTGCKANETRSTEETLVRRSQKPSHTSEVGGSQAKETRSTEETLVRRSQKPSHTSEVGGSQAKETRSTEETLVRRSQKPSHTSEVGGSQAKATTTHEDRRARKIKERKSVKEPNSSVPKVPRQEAIYTQEAIYSQEDVYSQETVYNQEVEGNHSKTTYKQLEAKTASVNKIIKTVKMEKARENRMKNSEVKKRKNKGPVKVTKGMDVALTSPYSEEVVALGTVQNADTDEFIEVMINMVLKRTTRLPQAKGRMTLLGHAEAHSVQWPRKNVSTEEVDMDMTHASIISCMDKNLRIHSRSDGKVLTLEEQAANREMRRRAENPDSQTTKRRRTFTFKSKASIGDGNKADDV</sequence>
<feature type="compositionally biased region" description="Acidic residues" evidence="1">
    <location>
        <begin position="82"/>
        <end position="93"/>
    </location>
</feature>
<gene>
    <name evidence="3" type="ORF">QYE76_047649</name>
</gene>
<evidence type="ECO:0000313" key="3">
    <source>
        <dbReference type="EMBL" id="KAK1686801.1"/>
    </source>
</evidence>
<accession>A0AAD8TSC1</accession>
<feature type="compositionally biased region" description="Basic and acidic residues" evidence="1">
    <location>
        <begin position="1076"/>
        <end position="1086"/>
    </location>
</feature>
<feature type="compositionally biased region" description="Basic and acidic residues" evidence="1">
    <location>
        <begin position="1048"/>
        <end position="1058"/>
    </location>
</feature>
<dbReference type="PANTHER" id="PTHR10775:SF182">
    <property type="entry name" value="TRANSPOSON, EN_SPM-LIKE, TRANSPOSASE-ASSOCIATED DOMAIN PROTEIN-RELATED"/>
    <property type="match status" value="1"/>
</dbReference>
<dbReference type="InterPro" id="IPR004252">
    <property type="entry name" value="Probable_transposase_24"/>
</dbReference>
<feature type="compositionally biased region" description="Basic residues" evidence="1">
    <location>
        <begin position="895"/>
        <end position="907"/>
    </location>
</feature>
<dbReference type="Pfam" id="PF03004">
    <property type="entry name" value="Transposase_24"/>
    <property type="match status" value="1"/>
</dbReference>
<dbReference type="PANTHER" id="PTHR10775">
    <property type="entry name" value="OS08G0208400 PROTEIN"/>
    <property type="match status" value="1"/>
</dbReference>
<dbReference type="InterPro" id="IPR004242">
    <property type="entry name" value="Transposase_21"/>
</dbReference>
<reference evidence="3" key="1">
    <citation type="submission" date="2023-07" db="EMBL/GenBank/DDBJ databases">
        <title>A chromosome-level genome assembly of Lolium multiflorum.</title>
        <authorList>
            <person name="Chen Y."/>
            <person name="Copetti D."/>
            <person name="Kolliker R."/>
            <person name="Studer B."/>
        </authorList>
    </citation>
    <scope>NUCLEOTIDE SEQUENCE</scope>
    <source>
        <strain evidence="3">02402/16</strain>
        <tissue evidence="3">Leaf</tissue>
    </source>
</reference>
<feature type="region of interest" description="Disordered" evidence="1">
    <location>
        <begin position="1324"/>
        <end position="1363"/>
    </location>
</feature>
<name>A0AAD8TSC1_LOLMU</name>
<dbReference type="Proteomes" id="UP001231189">
    <property type="component" value="Unassembled WGS sequence"/>
</dbReference>
<feature type="region of interest" description="Disordered" evidence="1">
    <location>
        <begin position="895"/>
        <end position="924"/>
    </location>
</feature>
<keyword evidence="4" id="KW-1185">Reference proteome</keyword>
<feature type="region of interest" description="Disordered" evidence="1">
    <location>
        <begin position="700"/>
        <end position="756"/>
    </location>
</feature>
<comment type="caution">
    <text evidence="3">The sequence shown here is derived from an EMBL/GenBank/DDBJ whole genome shotgun (WGS) entry which is preliminary data.</text>
</comment>
<dbReference type="Pfam" id="PF13960">
    <property type="entry name" value="DUF4218"/>
    <property type="match status" value="1"/>
</dbReference>
<feature type="compositionally biased region" description="Polar residues" evidence="1">
    <location>
        <begin position="908"/>
        <end position="924"/>
    </location>
</feature>
<evidence type="ECO:0000256" key="1">
    <source>
        <dbReference type="SAM" id="MobiDB-lite"/>
    </source>
</evidence>